<gene>
    <name evidence="2" type="ORF">AVDCRST_MAG64-2891</name>
</gene>
<dbReference type="EMBL" id="CADCUQ010000658">
    <property type="protein sequence ID" value="CAA9421337.1"/>
    <property type="molecule type" value="Genomic_DNA"/>
</dbReference>
<feature type="region of interest" description="Disordered" evidence="1">
    <location>
        <begin position="140"/>
        <end position="210"/>
    </location>
</feature>
<proteinExistence type="predicted"/>
<feature type="region of interest" description="Disordered" evidence="1">
    <location>
        <begin position="329"/>
        <end position="384"/>
    </location>
</feature>
<name>A0A6J4PW87_9BACT</name>
<dbReference type="AlphaFoldDB" id="A0A6J4PW87"/>
<feature type="compositionally biased region" description="Basic and acidic residues" evidence="1">
    <location>
        <begin position="11"/>
        <end position="20"/>
    </location>
</feature>
<feature type="compositionally biased region" description="Low complexity" evidence="1">
    <location>
        <begin position="94"/>
        <end position="118"/>
    </location>
</feature>
<reference evidence="2" key="1">
    <citation type="submission" date="2020-02" db="EMBL/GenBank/DDBJ databases">
        <authorList>
            <person name="Meier V. D."/>
        </authorList>
    </citation>
    <scope>NUCLEOTIDE SEQUENCE</scope>
    <source>
        <strain evidence="2">AVDCRST_MAG64</strain>
    </source>
</reference>
<feature type="non-terminal residue" evidence="2">
    <location>
        <position position="384"/>
    </location>
</feature>
<feature type="region of interest" description="Disordered" evidence="1">
    <location>
        <begin position="1"/>
        <end position="118"/>
    </location>
</feature>
<feature type="compositionally biased region" description="Basic and acidic residues" evidence="1">
    <location>
        <begin position="335"/>
        <end position="345"/>
    </location>
</feature>
<accession>A0A6J4PW87</accession>
<evidence type="ECO:0000256" key="1">
    <source>
        <dbReference type="SAM" id="MobiDB-lite"/>
    </source>
</evidence>
<feature type="compositionally biased region" description="Basic and acidic residues" evidence="1">
    <location>
        <begin position="29"/>
        <end position="55"/>
    </location>
</feature>
<feature type="compositionally biased region" description="Low complexity" evidence="1">
    <location>
        <begin position="357"/>
        <end position="368"/>
    </location>
</feature>
<evidence type="ECO:0000313" key="2">
    <source>
        <dbReference type="EMBL" id="CAA9421337.1"/>
    </source>
</evidence>
<sequence>APAPPPRRPRRGPDPRDGRERRAHHRHLRVEPDDVRGPELQGDAHLHDAPADPVRRGPRLGARRPRADRPGGSAPRRRAPRGSSAARELRALQGRVGAVPRGPAAAPVPASVAGGVPRLGAGVPRALSTGERHLAVERGEPPGAAHLEEPADGGGVRQRGGRDLPRAAAQVHDRRGGRARRRRPRGGQAAHLRAHDPLDPGVPQRAAHPAVGLRAPQLLRRQPLPSRRHPRADARAGLPRVLDHRVGRRLPLRRVLEDRHQAGREVRERRRLPAQGDGVPLRLDPPDHADQAHLRPQLVLRRPAALRRRPGPRRAVRLARATAARLLRRARPRAQRAERAGERARPAARRRAGARGGPARAAVRAVRGAARRRPARRGAPGRSL</sequence>
<feature type="compositionally biased region" description="Basic residues" evidence="1">
    <location>
        <begin position="56"/>
        <end position="66"/>
    </location>
</feature>
<protein>
    <submittedName>
        <fullName evidence="2">Uncharacterized protein</fullName>
    </submittedName>
</protein>
<feature type="non-terminal residue" evidence="2">
    <location>
        <position position="1"/>
    </location>
</feature>
<organism evidence="2">
    <name type="scientific">uncultured Phycisphaerae bacterium</name>
    <dbReference type="NCBI Taxonomy" id="904963"/>
    <lineage>
        <taxon>Bacteria</taxon>
        <taxon>Pseudomonadati</taxon>
        <taxon>Planctomycetota</taxon>
        <taxon>Phycisphaerae</taxon>
        <taxon>environmental samples</taxon>
    </lineage>
</organism>
<feature type="compositionally biased region" description="Basic and acidic residues" evidence="1">
    <location>
        <begin position="160"/>
        <end position="176"/>
    </location>
</feature>